<dbReference type="Gene3D" id="3.40.50.1820">
    <property type="entry name" value="alpha/beta hydrolase"/>
    <property type="match status" value="1"/>
</dbReference>
<dbReference type="GO" id="GO:0003824">
    <property type="term" value="F:catalytic activity"/>
    <property type="evidence" value="ECO:0007669"/>
    <property type="project" value="UniProtKB-ARBA"/>
</dbReference>
<organism evidence="2 3">
    <name type="scientific">Naumannella cuiyingiana</name>
    <dbReference type="NCBI Taxonomy" id="1347891"/>
    <lineage>
        <taxon>Bacteria</taxon>
        <taxon>Bacillati</taxon>
        <taxon>Actinomycetota</taxon>
        <taxon>Actinomycetes</taxon>
        <taxon>Propionibacteriales</taxon>
        <taxon>Propionibacteriaceae</taxon>
        <taxon>Naumannella</taxon>
    </lineage>
</organism>
<dbReference type="InterPro" id="IPR029058">
    <property type="entry name" value="AB_hydrolase_fold"/>
</dbReference>
<name>A0A7Z0D8W8_9ACTN</name>
<dbReference type="GO" id="GO:0016020">
    <property type="term" value="C:membrane"/>
    <property type="evidence" value="ECO:0007669"/>
    <property type="project" value="TreeGrafter"/>
</dbReference>
<keyword evidence="3" id="KW-1185">Reference proteome</keyword>
<proteinExistence type="predicted"/>
<dbReference type="PRINTS" id="PR00111">
    <property type="entry name" value="ABHYDROLASE"/>
</dbReference>
<feature type="domain" description="AB hydrolase-1" evidence="1">
    <location>
        <begin position="15"/>
        <end position="245"/>
    </location>
</feature>
<dbReference type="Proteomes" id="UP000527616">
    <property type="component" value="Unassembled WGS sequence"/>
</dbReference>
<dbReference type="RefSeq" id="WP_179444977.1">
    <property type="nucleotide sequence ID" value="NZ_JACBZS010000001.1"/>
</dbReference>
<accession>A0A7Z0D8W8</accession>
<dbReference type="EMBL" id="JACBZS010000001">
    <property type="protein sequence ID" value="NYI71108.1"/>
    <property type="molecule type" value="Genomic_DNA"/>
</dbReference>
<gene>
    <name evidence="2" type="ORF">GGQ54_001668</name>
</gene>
<evidence type="ECO:0000313" key="2">
    <source>
        <dbReference type="EMBL" id="NYI71108.1"/>
    </source>
</evidence>
<dbReference type="PANTHER" id="PTHR43798:SF33">
    <property type="entry name" value="HYDROLASE, PUTATIVE (AFU_ORTHOLOGUE AFUA_2G14860)-RELATED"/>
    <property type="match status" value="1"/>
</dbReference>
<evidence type="ECO:0000259" key="1">
    <source>
        <dbReference type="Pfam" id="PF12697"/>
    </source>
</evidence>
<dbReference type="PANTHER" id="PTHR43798">
    <property type="entry name" value="MONOACYLGLYCEROL LIPASE"/>
    <property type="match status" value="1"/>
</dbReference>
<dbReference type="Pfam" id="PF12697">
    <property type="entry name" value="Abhydrolase_6"/>
    <property type="match status" value="1"/>
</dbReference>
<reference evidence="2 3" key="1">
    <citation type="submission" date="2020-07" db="EMBL/GenBank/DDBJ databases">
        <title>Sequencing the genomes of 1000 actinobacteria strains.</title>
        <authorList>
            <person name="Klenk H.-P."/>
        </authorList>
    </citation>
    <scope>NUCLEOTIDE SEQUENCE [LARGE SCALE GENOMIC DNA]</scope>
    <source>
        <strain evidence="2 3">DSM 103164</strain>
    </source>
</reference>
<dbReference type="InterPro" id="IPR000073">
    <property type="entry name" value="AB_hydrolase_1"/>
</dbReference>
<dbReference type="SUPFAM" id="SSF53474">
    <property type="entry name" value="alpha/beta-Hydrolases"/>
    <property type="match status" value="1"/>
</dbReference>
<protein>
    <submittedName>
        <fullName evidence="2">Pimeloyl-ACP methyl ester carboxylesterase</fullName>
    </submittedName>
</protein>
<sequence>MNDALPTPPPAGPGLLLVHGTAGDSAIWEPMLPQWSDTRTVVAPDLAGAGSDEDPGELSVAGIAAQALAAADAAGLTEFDVVGHSLGAVVAAELAAAAPGRVRRLVLHAGWVRTDARQFAEFDHWIRLLRTEVDLFLGYLPLMAFGPRFWAAANESTTKELLELLRPGFRVAPTIRQIELDQRVDLTDRLAEISAPTLVLTSRHDRLIDCASQRALVSGITGATQAGLDAGHGAPAEDPAEFAAAVTAFLEEAR</sequence>
<evidence type="ECO:0000313" key="3">
    <source>
        <dbReference type="Proteomes" id="UP000527616"/>
    </source>
</evidence>
<dbReference type="AlphaFoldDB" id="A0A7Z0D8W8"/>
<comment type="caution">
    <text evidence="2">The sequence shown here is derived from an EMBL/GenBank/DDBJ whole genome shotgun (WGS) entry which is preliminary data.</text>
</comment>
<dbReference type="InterPro" id="IPR050266">
    <property type="entry name" value="AB_hydrolase_sf"/>
</dbReference>